<evidence type="ECO:0000256" key="2">
    <source>
        <dbReference type="SAM" id="Phobius"/>
    </source>
</evidence>
<proteinExistence type="predicted"/>
<feature type="compositionally biased region" description="Gly residues" evidence="1">
    <location>
        <begin position="15"/>
        <end position="24"/>
    </location>
</feature>
<feature type="transmembrane region" description="Helical" evidence="2">
    <location>
        <begin position="92"/>
        <end position="111"/>
    </location>
</feature>
<evidence type="ECO:0000313" key="4">
    <source>
        <dbReference type="Proteomes" id="UP000242180"/>
    </source>
</evidence>
<reference evidence="3 4" key="1">
    <citation type="submission" date="2016-07" db="EMBL/GenBank/DDBJ databases">
        <title>Pervasive Adenine N6-methylation of Active Genes in Fungi.</title>
        <authorList>
            <consortium name="DOE Joint Genome Institute"/>
            <person name="Mondo S.J."/>
            <person name="Dannebaum R.O."/>
            <person name="Kuo R.C."/>
            <person name="Labutti K."/>
            <person name="Haridas S."/>
            <person name="Kuo A."/>
            <person name="Salamov A."/>
            <person name="Ahrendt S.R."/>
            <person name="Lipzen A."/>
            <person name="Sullivan W."/>
            <person name="Andreopoulos W.B."/>
            <person name="Clum A."/>
            <person name="Lindquist E."/>
            <person name="Daum C."/>
            <person name="Ramamoorthy G.K."/>
            <person name="Gryganskyi A."/>
            <person name="Culley D."/>
            <person name="Magnuson J.K."/>
            <person name="James T.Y."/>
            <person name="O'Malley M.A."/>
            <person name="Stajich J.E."/>
            <person name="Spatafora J.W."/>
            <person name="Visel A."/>
            <person name="Grigoriev I.V."/>
        </authorList>
    </citation>
    <scope>NUCLEOTIDE SEQUENCE [LARGE SCALE GENOMIC DNA]</scope>
    <source>
        <strain evidence="3 4">NRRL 2496</strain>
    </source>
</reference>
<feature type="region of interest" description="Disordered" evidence="1">
    <location>
        <begin position="1"/>
        <end position="68"/>
    </location>
</feature>
<keyword evidence="2" id="KW-1133">Transmembrane helix</keyword>
<dbReference type="Proteomes" id="UP000242180">
    <property type="component" value="Unassembled WGS sequence"/>
</dbReference>
<feature type="compositionally biased region" description="Pro residues" evidence="1">
    <location>
        <begin position="45"/>
        <end position="65"/>
    </location>
</feature>
<keyword evidence="4" id="KW-1185">Reference proteome</keyword>
<comment type="caution">
    <text evidence="3">The sequence shown here is derived from an EMBL/GenBank/DDBJ whole genome shotgun (WGS) entry which is preliminary data.</text>
</comment>
<evidence type="ECO:0000313" key="3">
    <source>
        <dbReference type="EMBL" id="ORZ01567.1"/>
    </source>
</evidence>
<keyword evidence="2" id="KW-0472">Membrane</keyword>
<organism evidence="3 4">
    <name type="scientific">Syncephalastrum racemosum</name>
    <name type="common">Filamentous fungus</name>
    <dbReference type="NCBI Taxonomy" id="13706"/>
    <lineage>
        <taxon>Eukaryota</taxon>
        <taxon>Fungi</taxon>
        <taxon>Fungi incertae sedis</taxon>
        <taxon>Mucoromycota</taxon>
        <taxon>Mucoromycotina</taxon>
        <taxon>Mucoromycetes</taxon>
        <taxon>Mucorales</taxon>
        <taxon>Syncephalastraceae</taxon>
        <taxon>Syncephalastrum</taxon>
    </lineage>
</organism>
<feature type="compositionally biased region" description="Low complexity" evidence="1">
    <location>
        <begin position="33"/>
        <end position="44"/>
    </location>
</feature>
<sequence>MNNKKAYDPPPPPGDQGGSGGGSGYPPPPPSYQPSSEAPGTNYYTPPPQTNYPPPPPQDQAPPPVYSRFGNQVSTFYAPPQNRSLGLKRRCFSVLCCCILIGLIIGLAAGLSRRRFHRQCRTNADCIARFGQGTFCHSGRCVR</sequence>
<dbReference type="OMA" id="NNQPANM"/>
<dbReference type="EMBL" id="MCGN01000002">
    <property type="protein sequence ID" value="ORZ01567.1"/>
    <property type="molecule type" value="Genomic_DNA"/>
</dbReference>
<dbReference type="InParanoid" id="A0A1X2HQD9"/>
<evidence type="ECO:0000256" key="1">
    <source>
        <dbReference type="SAM" id="MobiDB-lite"/>
    </source>
</evidence>
<name>A0A1X2HQD9_SYNRA</name>
<dbReference type="AlphaFoldDB" id="A0A1X2HQD9"/>
<protein>
    <submittedName>
        <fullName evidence="3">Uncharacterized protein</fullName>
    </submittedName>
</protein>
<keyword evidence="2" id="KW-0812">Transmembrane</keyword>
<dbReference type="OrthoDB" id="2286253at2759"/>
<accession>A0A1X2HQD9</accession>
<gene>
    <name evidence="3" type="ORF">BCR43DRAFT_487133</name>
</gene>